<evidence type="ECO:0000259" key="5">
    <source>
        <dbReference type="Pfam" id="PF13877"/>
    </source>
</evidence>
<dbReference type="HOGENOM" id="CLU_1256513_0_0_1"/>
<dbReference type="InterPro" id="IPR011990">
    <property type="entry name" value="TPR-like_helical_dom_sf"/>
</dbReference>
<dbReference type="Pfam" id="PF13877">
    <property type="entry name" value="RPAP3_C"/>
    <property type="match status" value="1"/>
</dbReference>
<dbReference type="eggNOG" id="KOG1124">
    <property type="taxonomic scope" value="Eukaryota"/>
</dbReference>
<evidence type="ECO:0000256" key="4">
    <source>
        <dbReference type="ARBA" id="ARBA00040133"/>
    </source>
</evidence>
<keyword evidence="7" id="KW-1185">Reference proteome</keyword>
<proteinExistence type="inferred from homology"/>
<dbReference type="InterPro" id="IPR025986">
    <property type="entry name" value="RPAP3-like_C"/>
</dbReference>
<evidence type="ECO:0000256" key="1">
    <source>
        <dbReference type="ARBA" id="ARBA00022737"/>
    </source>
</evidence>
<keyword evidence="2" id="KW-0802">TPR repeat</keyword>
<dbReference type="AlphaFoldDB" id="S7Q5B0"/>
<accession>S7Q5B0</accession>
<gene>
    <name evidence="6" type="ORF">GLOTRDRAFT_43332</name>
</gene>
<dbReference type="SUPFAM" id="SSF48452">
    <property type="entry name" value="TPR-like"/>
    <property type="match status" value="1"/>
</dbReference>
<comment type="similarity">
    <text evidence="3">Belongs to the RPAP3 family.</text>
</comment>
<dbReference type="GeneID" id="19306185"/>
<evidence type="ECO:0000313" key="6">
    <source>
        <dbReference type="EMBL" id="EPQ54687.1"/>
    </source>
</evidence>
<dbReference type="PANTHER" id="PTHR46423:SF1">
    <property type="entry name" value="RNA POLYMERASE II-ASSOCIATED PROTEIN 3"/>
    <property type="match status" value="1"/>
</dbReference>
<sequence length="218" mass="24156">QGNAAFKSGDYPAAIGHYTSAIIADNKDPTFPLNRAAAYLKLGKNEDAERDCSTVLGLSAKNAKAYFRRGQARLGLEKYAEAQAGRFLLIPPDMDAPSTSVTSERSPLTLFAFTRKWESAKSDDDRWCLLSQIPPSSLPYLFQTSLEPSLLVSMLATFLHVLRSPNANQQVKEDVKQYMSSLSRVPRFNFVLMLLSRSEKDTARQVWSEVGGGTWDGL</sequence>
<dbReference type="STRING" id="670483.S7Q5B0"/>
<evidence type="ECO:0000256" key="3">
    <source>
        <dbReference type="ARBA" id="ARBA00038275"/>
    </source>
</evidence>
<dbReference type="KEGG" id="gtr:GLOTRDRAFT_43332"/>
<protein>
    <recommendedName>
        <fullName evidence="4">RNA polymerase II-associated protein 3</fullName>
    </recommendedName>
</protein>
<dbReference type="RefSeq" id="XP_007866670.1">
    <property type="nucleotide sequence ID" value="XM_007868479.1"/>
</dbReference>
<feature type="domain" description="RNA-polymerase II-associated protein 3-like C-terminal" evidence="5">
    <location>
        <begin position="107"/>
        <end position="200"/>
    </location>
</feature>
<dbReference type="GO" id="GO:0101031">
    <property type="term" value="C:protein folding chaperone complex"/>
    <property type="evidence" value="ECO:0007669"/>
    <property type="project" value="TreeGrafter"/>
</dbReference>
<dbReference type="OrthoDB" id="629492at2759"/>
<evidence type="ECO:0000256" key="2">
    <source>
        <dbReference type="ARBA" id="ARBA00022803"/>
    </source>
</evidence>
<evidence type="ECO:0000313" key="7">
    <source>
        <dbReference type="Proteomes" id="UP000030669"/>
    </source>
</evidence>
<dbReference type="OMA" id="MEIREYM"/>
<dbReference type="EMBL" id="KB469303">
    <property type="protein sequence ID" value="EPQ54687.1"/>
    <property type="molecule type" value="Genomic_DNA"/>
</dbReference>
<dbReference type="Gene3D" id="1.25.40.10">
    <property type="entry name" value="Tetratricopeptide repeat domain"/>
    <property type="match status" value="1"/>
</dbReference>
<name>S7Q5B0_GLOTA</name>
<keyword evidence="1" id="KW-0677">Repeat</keyword>
<feature type="non-terminal residue" evidence="6">
    <location>
        <position position="1"/>
    </location>
</feature>
<dbReference type="PANTHER" id="PTHR46423">
    <property type="entry name" value="RNA POLYMERASE II-ASSOCIATED PROTEIN 3"/>
    <property type="match status" value="1"/>
</dbReference>
<dbReference type="Proteomes" id="UP000030669">
    <property type="component" value="Unassembled WGS sequence"/>
</dbReference>
<dbReference type="InterPro" id="IPR051966">
    <property type="entry name" value="RPAP3"/>
</dbReference>
<reference evidence="6 7" key="1">
    <citation type="journal article" date="2012" name="Science">
        <title>The Paleozoic origin of enzymatic lignin decomposition reconstructed from 31 fungal genomes.</title>
        <authorList>
            <person name="Floudas D."/>
            <person name="Binder M."/>
            <person name="Riley R."/>
            <person name="Barry K."/>
            <person name="Blanchette R.A."/>
            <person name="Henrissat B."/>
            <person name="Martinez A.T."/>
            <person name="Otillar R."/>
            <person name="Spatafora J.W."/>
            <person name="Yadav J.S."/>
            <person name="Aerts A."/>
            <person name="Benoit I."/>
            <person name="Boyd A."/>
            <person name="Carlson A."/>
            <person name="Copeland A."/>
            <person name="Coutinho P.M."/>
            <person name="de Vries R.P."/>
            <person name="Ferreira P."/>
            <person name="Findley K."/>
            <person name="Foster B."/>
            <person name="Gaskell J."/>
            <person name="Glotzer D."/>
            <person name="Gorecki P."/>
            <person name="Heitman J."/>
            <person name="Hesse C."/>
            <person name="Hori C."/>
            <person name="Igarashi K."/>
            <person name="Jurgens J.A."/>
            <person name="Kallen N."/>
            <person name="Kersten P."/>
            <person name="Kohler A."/>
            <person name="Kuees U."/>
            <person name="Kumar T.K.A."/>
            <person name="Kuo A."/>
            <person name="LaButti K."/>
            <person name="Larrondo L.F."/>
            <person name="Lindquist E."/>
            <person name="Ling A."/>
            <person name="Lombard V."/>
            <person name="Lucas S."/>
            <person name="Lundell T."/>
            <person name="Martin R."/>
            <person name="McLaughlin D.J."/>
            <person name="Morgenstern I."/>
            <person name="Morin E."/>
            <person name="Murat C."/>
            <person name="Nagy L.G."/>
            <person name="Nolan M."/>
            <person name="Ohm R.A."/>
            <person name="Patyshakuliyeva A."/>
            <person name="Rokas A."/>
            <person name="Ruiz-Duenas F.J."/>
            <person name="Sabat G."/>
            <person name="Salamov A."/>
            <person name="Samejima M."/>
            <person name="Schmutz J."/>
            <person name="Slot J.C."/>
            <person name="St John F."/>
            <person name="Stenlid J."/>
            <person name="Sun H."/>
            <person name="Sun S."/>
            <person name="Syed K."/>
            <person name="Tsang A."/>
            <person name="Wiebenga A."/>
            <person name="Young D."/>
            <person name="Pisabarro A."/>
            <person name="Eastwood D.C."/>
            <person name="Martin F."/>
            <person name="Cullen D."/>
            <person name="Grigoriev I.V."/>
            <person name="Hibbett D.S."/>
        </authorList>
    </citation>
    <scope>NUCLEOTIDE SEQUENCE [LARGE SCALE GENOMIC DNA]</scope>
    <source>
        <strain evidence="6 7">ATCC 11539</strain>
    </source>
</reference>
<organism evidence="6 7">
    <name type="scientific">Gloeophyllum trabeum (strain ATCC 11539 / FP-39264 / Madison 617)</name>
    <name type="common">Brown rot fungus</name>
    <dbReference type="NCBI Taxonomy" id="670483"/>
    <lineage>
        <taxon>Eukaryota</taxon>
        <taxon>Fungi</taxon>
        <taxon>Dikarya</taxon>
        <taxon>Basidiomycota</taxon>
        <taxon>Agaricomycotina</taxon>
        <taxon>Agaricomycetes</taxon>
        <taxon>Gloeophyllales</taxon>
        <taxon>Gloeophyllaceae</taxon>
        <taxon>Gloeophyllum</taxon>
    </lineage>
</organism>